<dbReference type="InterPro" id="IPR058548">
    <property type="entry name" value="MlaB-like_STAS"/>
</dbReference>
<protein>
    <submittedName>
        <fullName evidence="3">Sulfate transporter/antisigma-factor antagonist STAS</fullName>
    </submittedName>
</protein>
<evidence type="ECO:0000313" key="3">
    <source>
        <dbReference type="EMBL" id="AHG88936.1"/>
    </source>
</evidence>
<feature type="region of interest" description="Disordered" evidence="1">
    <location>
        <begin position="110"/>
        <end position="153"/>
    </location>
</feature>
<dbReference type="AlphaFoldDB" id="W0RDQ3"/>
<dbReference type="HOGENOM" id="CLU_1710649_0_0_0"/>
<dbReference type="InterPro" id="IPR002645">
    <property type="entry name" value="STAS_dom"/>
</dbReference>
<dbReference type="STRING" id="861299.J421_1399"/>
<accession>W0RDQ3</accession>
<dbReference type="Gene3D" id="3.30.750.24">
    <property type="entry name" value="STAS domain"/>
    <property type="match status" value="1"/>
</dbReference>
<keyword evidence="4" id="KW-1185">Reference proteome</keyword>
<evidence type="ECO:0000259" key="2">
    <source>
        <dbReference type="PROSITE" id="PS50801"/>
    </source>
</evidence>
<organism evidence="3 4">
    <name type="scientific">Gemmatirosa kalamazoonensis</name>
    <dbReference type="NCBI Taxonomy" id="861299"/>
    <lineage>
        <taxon>Bacteria</taxon>
        <taxon>Pseudomonadati</taxon>
        <taxon>Gemmatimonadota</taxon>
        <taxon>Gemmatimonadia</taxon>
        <taxon>Gemmatimonadales</taxon>
        <taxon>Gemmatimonadaceae</taxon>
        <taxon>Gemmatirosa</taxon>
    </lineage>
</organism>
<evidence type="ECO:0000256" key="1">
    <source>
        <dbReference type="SAM" id="MobiDB-lite"/>
    </source>
</evidence>
<dbReference type="InterPro" id="IPR036513">
    <property type="entry name" value="STAS_dom_sf"/>
</dbReference>
<sequence length="153" mass="16204">MSTDIHFPLPYVARPGDVLVELPHTLTAATRGPFDARARSVLPSATSFARHATDPRLVLDARGCAVMDETGLATLWALRRAAAAAGVEIVVVDAPPALAAWLASGRQPPMPLAFRSEDPEPAAVPAAPNAPPEPGVLPLDDAARARLARRRRR</sequence>
<name>W0RDQ3_9BACT</name>
<dbReference type="InParanoid" id="W0RDQ3"/>
<evidence type="ECO:0000313" key="4">
    <source>
        <dbReference type="Proteomes" id="UP000019151"/>
    </source>
</evidence>
<dbReference type="PROSITE" id="PS50801">
    <property type="entry name" value="STAS"/>
    <property type="match status" value="1"/>
</dbReference>
<dbReference type="EMBL" id="CP007128">
    <property type="protein sequence ID" value="AHG88936.1"/>
    <property type="molecule type" value="Genomic_DNA"/>
</dbReference>
<proteinExistence type="predicted"/>
<dbReference type="Pfam" id="PF13466">
    <property type="entry name" value="STAS_2"/>
    <property type="match status" value="1"/>
</dbReference>
<dbReference type="KEGG" id="gba:J421_1399"/>
<gene>
    <name evidence="3" type="ORF">J421_1399</name>
</gene>
<dbReference type="RefSeq" id="WP_025410458.1">
    <property type="nucleotide sequence ID" value="NZ_CP007128.1"/>
</dbReference>
<reference evidence="3 4" key="1">
    <citation type="journal article" date="2014" name="Genome Announc.">
        <title>Genome Sequence and Methylome of Soil Bacterium Gemmatirosa kalamazoonensis KBS708T, a Member of the Rarely Cultivated Gemmatimonadetes Phylum.</title>
        <authorList>
            <person name="Debruyn J.M."/>
            <person name="Radosevich M."/>
            <person name="Wommack K.E."/>
            <person name="Polson S.W."/>
            <person name="Hauser L.J."/>
            <person name="Fawaz M.N."/>
            <person name="Korlach J."/>
            <person name="Tsai Y.C."/>
        </authorList>
    </citation>
    <scope>NUCLEOTIDE SEQUENCE [LARGE SCALE GENOMIC DNA]</scope>
    <source>
        <strain evidence="3 4">KBS708</strain>
    </source>
</reference>
<feature type="domain" description="STAS" evidence="2">
    <location>
        <begin position="57"/>
        <end position="98"/>
    </location>
</feature>
<dbReference type="SUPFAM" id="SSF52091">
    <property type="entry name" value="SpoIIaa-like"/>
    <property type="match status" value="1"/>
</dbReference>
<dbReference type="Proteomes" id="UP000019151">
    <property type="component" value="Chromosome"/>
</dbReference>